<organism evidence="3 4">
    <name type="scientific">Terrimicrobium sacchariphilum</name>
    <dbReference type="NCBI Taxonomy" id="690879"/>
    <lineage>
        <taxon>Bacteria</taxon>
        <taxon>Pseudomonadati</taxon>
        <taxon>Verrucomicrobiota</taxon>
        <taxon>Terrimicrobiia</taxon>
        <taxon>Terrimicrobiales</taxon>
        <taxon>Terrimicrobiaceae</taxon>
        <taxon>Terrimicrobium</taxon>
    </lineage>
</organism>
<reference evidence="4" key="1">
    <citation type="journal article" date="2017" name="Genome Announc.">
        <title>Draft Genome Sequence of Terrimicrobium sacchariphilum NM-5T, a Facultative Anaerobic Soil Bacterium of the Class Spartobacteria.</title>
        <authorList>
            <person name="Qiu Y.L."/>
            <person name="Tourlousse D.M."/>
            <person name="Matsuura N."/>
            <person name="Ohashi A."/>
            <person name="Sekiguchi Y."/>
        </authorList>
    </citation>
    <scope>NUCLEOTIDE SEQUENCE [LARGE SCALE GENOMIC DNA]</scope>
    <source>
        <strain evidence="4">NM-5</strain>
    </source>
</reference>
<dbReference type="AlphaFoldDB" id="A0A146G524"/>
<feature type="domain" description="CBM-cenC" evidence="2">
    <location>
        <begin position="23"/>
        <end position="149"/>
    </location>
</feature>
<name>A0A146G524_TERSA</name>
<dbReference type="InParanoid" id="A0A146G524"/>
<evidence type="ECO:0000313" key="3">
    <source>
        <dbReference type="EMBL" id="GAT31876.1"/>
    </source>
</evidence>
<keyword evidence="4" id="KW-1185">Reference proteome</keyword>
<dbReference type="Gene3D" id="2.60.120.260">
    <property type="entry name" value="Galactose-binding domain-like"/>
    <property type="match status" value="1"/>
</dbReference>
<dbReference type="OrthoDB" id="9828660at2"/>
<dbReference type="InterPro" id="IPR008979">
    <property type="entry name" value="Galactose-bd-like_sf"/>
</dbReference>
<dbReference type="Pfam" id="PF02018">
    <property type="entry name" value="CBM_4_9"/>
    <property type="match status" value="1"/>
</dbReference>
<dbReference type="SUPFAM" id="SSF49785">
    <property type="entry name" value="Galactose-binding domain-like"/>
    <property type="match status" value="1"/>
</dbReference>
<dbReference type="Proteomes" id="UP000076023">
    <property type="component" value="Unassembled WGS sequence"/>
</dbReference>
<proteinExistence type="predicted"/>
<evidence type="ECO:0000313" key="4">
    <source>
        <dbReference type="Proteomes" id="UP000076023"/>
    </source>
</evidence>
<dbReference type="GO" id="GO:0016798">
    <property type="term" value="F:hydrolase activity, acting on glycosyl bonds"/>
    <property type="evidence" value="ECO:0007669"/>
    <property type="project" value="InterPro"/>
</dbReference>
<gene>
    <name evidence="3" type="ORF">TSACC_2270</name>
</gene>
<evidence type="ECO:0000256" key="1">
    <source>
        <dbReference type="ARBA" id="ARBA00022801"/>
    </source>
</evidence>
<comment type="caution">
    <text evidence="3">The sequence shown here is derived from an EMBL/GenBank/DDBJ whole genome shotgun (WGS) entry which is preliminary data.</text>
</comment>
<protein>
    <submittedName>
        <fullName evidence="3">Carbohydrate binding domain-containing protein</fullName>
    </submittedName>
</protein>
<evidence type="ECO:0000259" key="2">
    <source>
        <dbReference type="Pfam" id="PF02018"/>
    </source>
</evidence>
<keyword evidence="1" id="KW-0378">Hydrolase</keyword>
<accession>A0A146G524</accession>
<dbReference type="STRING" id="690879.TSACC_2270"/>
<dbReference type="RefSeq" id="WP_075077750.1">
    <property type="nucleotide sequence ID" value="NZ_BDCO01000002.1"/>
</dbReference>
<sequence length="170" mass="18436">MNIHKSFVVLSMTVLSQSFLCAEQISNDWLEDGSASWTTKSAPGASVSASVITEDGQNVLQVVVADVASESGASGDVRVYRSFGGVEADQSYTIRFQAKAEEPGKAIVFIHPQDAPQQVLLRKDITVNQDWSDFTIKFTVKNASSLCVLGFAGIGKSNNTFTFREIVLEH</sequence>
<dbReference type="EMBL" id="BDCO01000002">
    <property type="protein sequence ID" value="GAT31876.1"/>
    <property type="molecule type" value="Genomic_DNA"/>
</dbReference>
<dbReference type="InterPro" id="IPR003305">
    <property type="entry name" value="CenC_carb-bd"/>
</dbReference>